<dbReference type="GO" id="GO:0008608">
    <property type="term" value="P:attachment of spindle microtubules to kinetochore"/>
    <property type="evidence" value="ECO:0007669"/>
    <property type="project" value="InterPro"/>
</dbReference>
<evidence type="ECO:0000256" key="8">
    <source>
        <dbReference type="ARBA" id="ARBA00022701"/>
    </source>
</evidence>
<dbReference type="GO" id="GO:0042729">
    <property type="term" value="C:DASH complex"/>
    <property type="evidence" value="ECO:0007669"/>
    <property type="project" value="InterPro"/>
</dbReference>
<evidence type="ECO:0000256" key="13">
    <source>
        <dbReference type="ARBA" id="ARBA00023242"/>
    </source>
</evidence>
<dbReference type="GO" id="GO:0051010">
    <property type="term" value="F:microtubule plus-end binding"/>
    <property type="evidence" value="ECO:0007669"/>
    <property type="project" value="TreeGrafter"/>
</dbReference>
<evidence type="ECO:0000256" key="17">
    <source>
        <dbReference type="ARBA" id="ARBA00044305"/>
    </source>
</evidence>
<keyword evidence="11" id="KW-0995">Kinetochore</keyword>
<evidence type="ECO:0000256" key="5">
    <source>
        <dbReference type="ARBA" id="ARBA00022454"/>
    </source>
</evidence>
<keyword evidence="9" id="KW-0498">Mitosis</keyword>
<keyword evidence="7" id="KW-0132">Cell division</keyword>
<keyword evidence="12" id="KW-0206">Cytoskeleton</keyword>
<dbReference type="PANTHER" id="PTHR28017:SF1">
    <property type="entry name" value="DASH COMPLEX SUBUNIT DAD3"/>
    <property type="match status" value="1"/>
</dbReference>
<evidence type="ECO:0000256" key="7">
    <source>
        <dbReference type="ARBA" id="ARBA00022618"/>
    </source>
</evidence>
<dbReference type="OrthoDB" id="2443965at2759"/>
<proteinExistence type="inferred from homology"/>
<evidence type="ECO:0000256" key="6">
    <source>
        <dbReference type="ARBA" id="ARBA00022490"/>
    </source>
</evidence>
<dbReference type="InterPro" id="IPR013965">
    <property type="entry name" value="DASH_Dad3"/>
</dbReference>
<keyword evidence="5" id="KW-0158">Chromosome</keyword>
<dbReference type="GO" id="GO:0005874">
    <property type="term" value="C:microtubule"/>
    <property type="evidence" value="ECO:0007669"/>
    <property type="project" value="UniProtKB-KW"/>
</dbReference>
<dbReference type="PANTHER" id="PTHR28017">
    <property type="entry name" value="DASH COMPLEX SUBUNIT DAD3"/>
    <property type="match status" value="1"/>
</dbReference>
<dbReference type="Pfam" id="PF08656">
    <property type="entry name" value="DASH_Dad3"/>
    <property type="match status" value="1"/>
</dbReference>
<accession>A0A8H3A3Q1</accession>
<protein>
    <recommendedName>
        <fullName evidence="16">DASH complex subunit DAD3</fullName>
    </recommendedName>
    <alternativeName>
        <fullName evidence="17">Outer kinetochore protein DAD3</fullName>
    </alternativeName>
</protein>
<comment type="subcellular location">
    <subcellularLocation>
        <location evidence="3">Chromosome</location>
        <location evidence="3">Centromere</location>
        <location evidence="3">Kinetochore</location>
    </subcellularLocation>
    <subcellularLocation>
        <location evidence="2">Cytoplasm</location>
        <location evidence="2">Cytoskeleton</location>
        <location evidence="2">Spindle</location>
    </subcellularLocation>
    <subcellularLocation>
        <location evidence="1">Nucleus</location>
    </subcellularLocation>
</comment>
<evidence type="ECO:0000256" key="11">
    <source>
        <dbReference type="ARBA" id="ARBA00022838"/>
    </source>
</evidence>
<evidence type="ECO:0000313" key="19">
    <source>
        <dbReference type="Proteomes" id="UP000663831"/>
    </source>
</evidence>
<evidence type="ECO:0000256" key="16">
    <source>
        <dbReference type="ARBA" id="ARBA00044179"/>
    </source>
</evidence>
<dbReference type="EMBL" id="CAJMWV010000534">
    <property type="protein sequence ID" value="CAE6401410.1"/>
    <property type="molecule type" value="Genomic_DNA"/>
</dbReference>
<dbReference type="GO" id="GO:0072686">
    <property type="term" value="C:mitotic spindle"/>
    <property type="evidence" value="ECO:0007669"/>
    <property type="project" value="InterPro"/>
</dbReference>
<dbReference type="AlphaFoldDB" id="A0A8H3A3Q1"/>
<dbReference type="Proteomes" id="UP000663831">
    <property type="component" value="Unassembled WGS sequence"/>
</dbReference>
<name>A0A8H3A3Q1_9AGAM</name>
<reference evidence="18" key="1">
    <citation type="submission" date="2021-01" db="EMBL/GenBank/DDBJ databases">
        <authorList>
            <person name="Kaushik A."/>
        </authorList>
    </citation>
    <scope>NUCLEOTIDE SEQUENCE</scope>
    <source>
        <strain evidence="18">AG3-1AP</strain>
    </source>
</reference>
<keyword evidence="8" id="KW-0493">Microtubule</keyword>
<keyword evidence="6" id="KW-0963">Cytoplasm</keyword>
<evidence type="ECO:0000256" key="2">
    <source>
        <dbReference type="ARBA" id="ARBA00004186"/>
    </source>
</evidence>
<keyword evidence="15" id="KW-0137">Centromere</keyword>
<evidence type="ECO:0000256" key="1">
    <source>
        <dbReference type="ARBA" id="ARBA00004123"/>
    </source>
</evidence>
<evidence type="ECO:0000256" key="4">
    <source>
        <dbReference type="ARBA" id="ARBA00006277"/>
    </source>
</evidence>
<evidence type="ECO:0000256" key="3">
    <source>
        <dbReference type="ARBA" id="ARBA00004629"/>
    </source>
</evidence>
<sequence>MLASVSDEANIYAGHPQLTPLEADVLWEYAKLARTLKTLVVKSREMSERSDDALLAKLRAAEMKMGLVHTLVSVSSHSHVDIVASGRELVPCCSASVLGFGSRVIRITNRPPWVNFLPDFLSFFQLKASVWAVLVKQEEEFGGEEGETTFQP</sequence>
<evidence type="ECO:0000313" key="18">
    <source>
        <dbReference type="EMBL" id="CAE6401410.1"/>
    </source>
</evidence>
<keyword evidence="10" id="KW-0159">Chromosome partition</keyword>
<comment type="caution">
    <text evidence="18">The sequence shown here is derived from an EMBL/GenBank/DDBJ whole genome shotgun (WGS) entry which is preliminary data.</text>
</comment>
<evidence type="ECO:0000256" key="10">
    <source>
        <dbReference type="ARBA" id="ARBA00022829"/>
    </source>
</evidence>
<evidence type="ECO:0000256" key="12">
    <source>
        <dbReference type="ARBA" id="ARBA00023212"/>
    </source>
</evidence>
<keyword evidence="14" id="KW-0131">Cell cycle</keyword>
<evidence type="ECO:0000256" key="15">
    <source>
        <dbReference type="ARBA" id="ARBA00023328"/>
    </source>
</evidence>
<dbReference type="GO" id="GO:0051301">
    <property type="term" value="P:cell division"/>
    <property type="evidence" value="ECO:0007669"/>
    <property type="project" value="UniProtKB-KW"/>
</dbReference>
<gene>
    <name evidence="18" type="ORF">RDB_LOCUS14655</name>
</gene>
<evidence type="ECO:0000256" key="14">
    <source>
        <dbReference type="ARBA" id="ARBA00023306"/>
    </source>
</evidence>
<comment type="similarity">
    <text evidence="4">Belongs to the DASH complex DAD3 family.</text>
</comment>
<evidence type="ECO:0000256" key="9">
    <source>
        <dbReference type="ARBA" id="ARBA00022776"/>
    </source>
</evidence>
<keyword evidence="13" id="KW-0539">Nucleus</keyword>
<organism evidence="18 19">
    <name type="scientific">Rhizoctonia solani</name>
    <dbReference type="NCBI Taxonomy" id="456999"/>
    <lineage>
        <taxon>Eukaryota</taxon>
        <taxon>Fungi</taxon>
        <taxon>Dikarya</taxon>
        <taxon>Basidiomycota</taxon>
        <taxon>Agaricomycotina</taxon>
        <taxon>Agaricomycetes</taxon>
        <taxon>Cantharellales</taxon>
        <taxon>Ceratobasidiaceae</taxon>
        <taxon>Rhizoctonia</taxon>
    </lineage>
</organism>